<dbReference type="EMBL" id="JBFAKC010000004">
    <property type="protein sequence ID" value="MEV0707742.1"/>
    <property type="molecule type" value="Genomic_DNA"/>
</dbReference>
<dbReference type="SUPFAM" id="SSF88946">
    <property type="entry name" value="Sigma2 domain of RNA polymerase sigma factors"/>
    <property type="match status" value="1"/>
</dbReference>
<dbReference type="InterPro" id="IPR036388">
    <property type="entry name" value="WH-like_DNA-bd_sf"/>
</dbReference>
<keyword evidence="9" id="KW-1185">Reference proteome</keyword>
<feature type="domain" description="RNA polymerase sigma-70 region 3" evidence="5">
    <location>
        <begin position="137"/>
        <end position="180"/>
    </location>
</feature>
<dbReference type="RefSeq" id="WP_109525995.1">
    <property type="nucleotide sequence ID" value="NZ_JBEXKW010000044.1"/>
</dbReference>
<feature type="domain" description="RNA polymerase sigma-70 region 2" evidence="6">
    <location>
        <begin position="49"/>
        <end position="118"/>
    </location>
</feature>
<dbReference type="InterPro" id="IPR013325">
    <property type="entry name" value="RNA_pol_sigma_r2"/>
</dbReference>
<sequence>MTSRYSHTDADPRRRGQHADSYDGIEDLFQLLTALEPRSPDRIRMREDIVRRCLPLADHIARRFTGRGERHDDLYQIASLGLVLAIDRFDADKGSSFLAFAIPTIMGEIRRHFRDHTWAVRVPRRIKELQQSIGPTVNRLYQDLGRAPTAMDIATELGVDLNEVTQALIADNGYRTDSIDPLSENSDDQRATRHLAGLGRIEPAYDITDEALAIAPLLARLPAFEARVLHLRFFDDRTQSQIADELDVSQMHISRVLSRTLDQLRRQAERE</sequence>
<keyword evidence="2" id="KW-0731">Sigma factor</keyword>
<evidence type="ECO:0000313" key="8">
    <source>
        <dbReference type="EMBL" id="MEV0707742.1"/>
    </source>
</evidence>
<dbReference type="InterPro" id="IPR007627">
    <property type="entry name" value="RNA_pol_sigma70_r2"/>
</dbReference>
<dbReference type="NCBIfam" id="TIGR02980">
    <property type="entry name" value="SigBFG"/>
    <property type="match status" value="1"/>
</dbReference>
<dbReference type="Pfam" id="PF04539">
    <property type="entry name" value="Sigma70_r3"/>
    <property type="match status" value="1"/>
</dbReference>
<evidence type="ECO:0000313" key="9">
    <source>
        <dbReference type="Proteomes" id="UP001551695"/>
    </source>
</evidence>
<comment type="caution">
    <text evidence="8">The sequence shown here is derived from an EMBL/GenBank/DDBJ whole genome shotgun (WGS) entry which is preliminary data.</text>
</comment>
<dbReference type="InterPro" id="IPR014322">
    <property type="entry name" value="RNA_pol_sigma-B/F/G"/>
</dbReference>
<name>A0ABV3FQQ4_9NOCA</name>
<dbReference type="InterPro" id="IPR014284">
    <property type="entry name" value="RNA_pol_sigma-70_dom"/>
</dbReference>
<dbReference type="Pfam" id="PF04545">
    <property type="entry name" value="Sigma70_r4"/>
    <property type="match status" value="1"/>
</dbReference>
<dbReference type="Gene3D" id="1.20.120.1810">
    <property type="match status" value="1"/>
</dbReference>
<evidence type="ECO:0000256" key="1">
    <source>
        <dbReference type="ARBA" id="ARBA00023015"/>
    </source>
</evidence>
<evidence type="ECO:0000256" key="4">
    <source>
        <dbReference type="ARBA" id="ARBA00023163"/>
    </source>
</evidence>
<reference evidence="8 9" key="1">
    <citation type="submission" date="2024-06" db="EMBL/GenBank/DDBJ databases">
        <title>The Natural Products Discovery Center: Release of the First 8490 Sequenced Strains for Exploring Actinobacteria Biosynthetic Diversity.</title>
        <authorList>
            <person name="Kalkreuter E."/>
            <person name="Kautsar S.A."/>
            <person name="Yang D."/>
            <person name="Bader C.D."/>
            <person name="Teijaro C.N."/>
            <person name="Fluegel L."/>
            <person name="Davis C.M."/>
            <person name="Simpson J.R."/>
            <person name="Lauterbach L."/>
            <person name="Steele A.D."/>
            <person name="Gui C."/>
            <person name="Meng S."/>
            <person name="Li G."/>
            <person name="Viehrig K."/>
            <person name="Ye F."/>
            <person name="Su P."/>
            <person name="Kiefer A.F."/>
            <person name="Nichols A."/>
            <person name="Cepeda A.J."/>
            <person name="Yan W."/>
            <person name="Fan B."/>
            <person name="Jiang Y."/>
            <person name="Adhikari A."/>
            <person name="Zheng C.-J."/>
            <person name="Schuster L."/>
            <person name="Cowan T.M."/>
            <person name="Smanski M.J."/>
            <person name="Chevrette M.G."/>
            <person name="De Carvalho L.P.S."/>
            <person name="Shen B."/>
        </authorList>
    </citation>
    <scope>NUCLEOTIDE SEQUENCE [LARGE SCALE GENOMIC DNA]</scope>
    <source>
        <strain evidence="8 9">NPDC050403</strain>
    </source>
</reference>
<proteinExistence type="predicted"/>
<feature type="domain" description="RNA polymerase sigma-70 region 4" evidence="7">
    <location>
        <begin position="217"/>
        <end position="265"/>
    </location>
</feature>
<evidence type="ECO:0000259" key="6">
    <source>
        <dbReference type="Pfam" id="PF04542"/>
    </source>
</evidence>
<gene>
    <name evidence="8" type="ORF">AB0I48_09285</name>
</gene>
<keyword evidence="3" id="KW-0238">DNA-binding</keyword>
<dbReference type="SUPFAM" id="SSF88659">
    <property type="entry name" value="Sigma3 and sigma4 domains of RNA polymerase sigma factors"/>
    <property type="match status" value="2"/>
</dbReference>
<dbReference type="InterPro" id="IPR013324">
    <property type="entry name" value="RNA_pol_sigma_r3/r4-like"/>
</dbReference>
<accession>A0ABV3FQQ4</accession>
<dbReference type="InterPro" id="IPR007630">
    <property type="entry name" value="RNA_pol_sigma70_r4"/>
</dbReference>
<dbReference type="PANTHER" id="PTHR30385:SF4">
    <property type="entry name" value="RNA POLYMERASE SIGMA-E FACTOR"/>
    <property type="match status" value="1"/>
</dbReference>
<evidence type="ECO:0000256" key="3">
    <source>
        <dbReference type="ARBA" id="ARBA00023125"/>
    </source>
</evidence>
<dbReference type="NCBIfam" id="TIGR02937">
    <property type="entry name" value="sigma70-ECF"/>
    <property type="match status" value="1"/>
</dbReference>
<protein>
    <submittedName>
        <fullName evidence="8">SigB/SigF/SigG family RNA polymerase sigma factor</fullName>
    </submittedName>
</protein>
<dbReference type="Gene3D" id="1.10.10.10">
    <property type="entry name" value="Winged helix-like DNA-binding domain superfamily/Winged helix DNA-binding domain"/>
    <property type="match status" value="2"/>
</dbReference>
<organism evidence="8 9">
    <name type="scientific">Nocardia aurea</name>
    <dbReference type="NCBI Taxonomy" id="2144174"/>
    <lineage>
        <taxon>Bacteria</taxon>
        <taxon>Bacillati</taxon>
        <taxon>Actinomycetota</taxon>
        <taxon>Actinomycetes</taxon>
        <taxon>Mycobacteriales</taxon>
        <taxon>Nocardiaceae</taxon>
        <taxon>Nocardia</taxon>
    </lineage>
</organism>
<dbReference type="Proteomes" id="UP001551695">
    <property type="component" value="Unassembled WGS sequence"/>
</dbReference>
<evidence type="ECO:0000256" key="2">
    <source>
        <dbReference type="ARBA" id="ARBA00023082"/>
    </source>
</evidence>
<keyword evidence="1" id="KW-0805">Transcription regulation</keyword>
<keyword evidence="4" id="KW-0804">Transcription</keyword>
<evidence type="ECO:0000259" key="7">
    <source>
        <dbReference type="Pfam" id="PF04545"/>
    </source>
</evidence>
<evidence type="ECO:0000259" key="5">
    <source>
        <dbReference type="Pfam" id="PF04539"/>
    </source>
</evidence>
<dbReference type="InterPro" id="IPR007624">
    <property type="entry name" value="RNA_pol_sigma70_r3"/>
</dbReference>
<dbReference type="PANTHER" id="PTHR30385">
    <property type="entry name" value="SIGMA FACTOR F FLAGELLAR"/>
    <property type="match status" value="1"/>
</dbReference>
<dbReference type="Pfam" id="PF04542">
    <property type="entry name" value="Sigma70_r2"/>
    <property type="match status" value="1"/>
</dbReference>
<dbReference type="CDD" id="cd06171">
    <property type="entry name" value="Sigma70_r4"/>
    <property type="match status" value="1"/>
</dbReference>